<dbReference type="InterPro" id="IPR036915">
    <property type="entry name" value="Cyclin-like_sf"/>
</dbReference>
<feature type="non-terminal residue" evidence="2">
    <location>
        <position position="1"/>
    </location>
</feature>
<dbReference type="AlphaFoldDB" id="A0A1B7MT97"/>
<keyword evidence="1" id="KW-1133">Transmembrane helix</keyword>
<keyword evidence="3" id="KW-1185">Reference proteome</keyword>
<reference evidence="2 3" key="1">
    <citation type="submission" date="2016-06" db="EMBL/GenBank/DDBJ databases">
        <title>Comparative genomics of the ectomycorrhizal sister species Rhizopogon vinicolor and Rhizopogon vesiculosus (Basidiomycota: Boletales) reveals a divergence of the mating type B locus.</title>
        <authorList>
            <consortium name="DOE Joint Genome Institute"/>
            <person name="Mujic A.B."/>
            <person name="Kuo A."/>
            <person name="Tritt A."/>
            <person name="Lipzen A."/>
            <person name="Chen C."/>
            <person name="Johnson J."/>
            <person name="Sharma A."/>
            <person name="Barry K."/>
            <person name="Grigoriev I.V."/>
            <person name="Spatafora J.W."/>
        </authorList>
    </citation>
    <scope>NUCLEOTIDE SEQUENCE [LARGE SCALE GENOMIC DNA]</scope>
    <source>
        <strain evidence="2 3">AM-OR11-026</strain>
    </source>
</reference>
<dbReference type="STRING" id="1314800.A0A1B7MT97"/>
<name>A0A1B7MT97_9AGAM</name>
<dbReference type="Proteomes" id="UP000092154">
    <property type="component" value="Unassembled WGS sequence"/>
</dbReference>
<dbReference type="EMBL" id="KV448463">
    <property type="protein sequence ID" value="OAX35826.1"/>
    <property type="molecule type" value="Genomic_DNA"/>
</dbReference>
<sequence length="87" mass="10266">TKLHSSVTSAAPLLWQHTKVHILNAWGSLCHWIFFFAFILSFKVICSDTHSNKSWSIVTHGMFQLREINQMELEMCQYLEWELRAKI</sequence>
<dbReference type="Gene3D" id="1.10.472.10">
    <property type="entry name" value="Cyclin-like"/>
    <property type="match status" value="1"/>
</dbReference>
<proteinExistence type="predicted"/>
<protein>
    <submittedName>
        <fullName evidence="2">Uncharacterized protein</fullName>
    </submittedName>
</protein>
<dbReference type="OrthoDB" id="244495at2759"/>
<keyword evidence="1" id="KW-0472">Membrane</keyword>
<feature type="transmembrane region" description="Helical" evidence="1">
    <location>
        <begin position="25"/>
        <end position="46"/>
    </location>
</feature>
<dbReference type="SUPFAM" id="SSF47954">
    <property type="entry name" value="Cyclin-like"/>
    <property type="match status" value="1"/>
</dbReference>
<evidence type="ECO:0000313" key="2">
    <source>
        <dbReference type="EMBL" id="OAX35826.1"/>
    </source>
</evidence>
<evidence type="ECO:0000313" key="3">
    <source>
        <dbReference type="Proteomes" id="UP000092154"/>
    </source>
</evidence>
<accession>A0A1B7MT97</accession>
<evidence type="ECO:0000256" key="1">
    <source>
        <dbReference type="SAM" id="Phobius"/>
    </source>
</evidence>
<organism evidence="2 3">
    <name type="scientific">Rhizopogon vinicolor AM-OR11-026</name>
    <dbReference type="NCBI Taxonomy" id="1314800"/>
    <lineage>
        <taxon>Eukaryota</taxon>
        <taxon>Fungi</taxon>
        <taxon>Dikarya</taxon>
        <taxon>Basidiomycota</taxon>
        <taxon>Agaricomycotina</taxon>
        <taxon>Agaricomycetes</taxon>
        <taxon>Agaricomycetidae</taxon>
        <taxon>Boletales</taxon>
        <taxon>Suillineae</taxon>
        <taxon>Rhizopogonaceae</taxon>
        <taxon>Rhizopogon</taxon>
    </lineage>
</organism>
<gene>
    <name evidence="2" type="ORF">K503DRAFT_696265</name>
</gene>
<dbReference type="InParanoid" id="A0A1B7MT97"/>
<keyword evidence="1" id="KW-0812">Transmembrane</keyword>
<dbReference type="CDD" id="cd20557">
    <property type="entry name" value="CYCLIN_ScPCL1-like"/>
    <property type="match status" value="1"/>
</dbReference>